<organism evidence="1 2">
    <name type="scientific">Conoideocrella luteorostrata</name>
    <dbReference type="NCBI Taxonomy" id="1105319"/>
    <lineage>
        <taxon>Eukaryota</taxon>
        <taxon>Fungi</taxon>
        <taxon>Dikarya</taxon>
        <taxon>Ascomycota</taxon>
        <taxon>Pezizomycotina</taxon>
        <taxon>Sordariomycetes</taxon>
        <taxon>Hypocreomycetidae</taxon>
        <taxon>Hypocreales</taxon>
        <taxon>Clavicipitaceae</taxon>
        <taxon>Conoideocrella</taxon>
    </lineage>
</organism>
<dbReference type="EMBL" id="JASWJB010000354">
    <property type="protein sequence ID" value="KAK2591210.1"/>
    <property type="molecule type" value="Genomic_DNA"/>
</dbReference>
<dbReference type="PANTHER" id="PTHR37845:SF1">
    <property type="entry name" value="SEQUENCE ORPHAN"/>
    <property type="match status" value="1"/>
</dbReference>
<accession>A0AAJ0FW74</accession>
<dbReference type="GO" id="GO:0005739">
    <property type="term" value="C:mitochondrion"/>
    <property type="evidence" value="ECO:0007669"/>
    <property type="project" value="TreeGrafter"/>
</dbReference>
<dbReference type="PANTHER" id="PTHR37845">
    <property type="entry name" value="SEQUENCE ORPHAN"/>
    <property type="match status" value="1"/>
</dbReference>
<dbReference type="InterPro" id="IPR038781">
    <property type="entry name" value="C365.16-ike"/>
</dbReference>
<dbReference type="Proteomes" id="UP001251528">
    <property type="component" value="Unassembled WGS sequence"/>
</dbReference>
<keyword evidence="2" id="KW-1185">Reference proteome</keyword>
<sequence length="191" mass="20575">MFDSMYAAQNALDVSASSSKFFATTAVNTGLCVFKDGYSAKLACKLPVPSMTYAMFLARDAVAVFAYCNLPTLIAPKLADLPLPSLIPSFGQSTSSLQAAQLLSPAAAQVVSTPIHILGLDLHKRQNRVPIGNRIRTVCKHIGFATPFRMLWVVSPSDSEMLLTRPAETGCFRRVSGGNSRAACDRVFVRS</sequence>
<gene>
    <name evidence="1" type="ORF">QQS21_011095</name>
</gene>
<evidence type="ECO:0000313" key="1">
    <source>
        <dbReference type="EMBL" id="KAK2591210.1"/>
    </source>
</evidence>
<name>A0AAJ0FW74_9HYPO</name>
<evidence type="ECO:0000313" key="2">
    <source>
        <dbReference type="Proteomes" id="UP001251528"/>
    </source>
</evidence>
<protein>
    <submittedName>
        <fullName evidence="1">Uncharacterized protein</fullName>
    </submittedName>
</protein>
<proteinExistence type="predicted"/>
<dbReference type="AlphaFoldDB" id="A0AAJ0FW74"/>
<reference evidence="1" key="1">
    <citation type="submission" date="2023-06" db="EMBL/GenBank/DDBJ databases">
        <title>Conoideocrella luteorostrata (Hypocreales: Clavicipitaceae), a potential biocontrol fungus for elongate hemlock scale in United States Christmas tree production areas.</title>
        <authorList>
            <person name="Barrett H."/>
            <person name="Lovett B."/>
            <person name="Macias A.M."/>
            <person name="Stajich J.E."/>
            <person name="Kasson M.T."/>
        </authorList>
    </citation>
    <scope>NUCLEOTIDE SEQUENCE</scope>
    <source>
        <strain evidence="1">ARSEF 14590</strain>
    </source>
</reference>
<comment type="caution">
    <text evidence="1">The sequence shown here is derived from an EMBL/GenBank/DDBJ whole genome shotgun (WGS) entry which is preliminary data.</text>
</comment>